<evidence type="ECO:0000256" key="8">
    <source>
        <dbReference type="PROSITE-ProRule" id="PRU00228"/>
    </source>
</evidence>
<dbReference type="CDD" id="cd02338">
    <property type="entry name" value="ZZ_PCMF_like"/>
    <property type="match status" value="1"/>
</dbReference>
<feature type="region of interest" description="Disordered" evidence="9">
    <location>
        <begin position="166"/>
        <end position="185"/>
    </location>
</feature>
<keyword evidence="7" id="KW-0862">Zinc</keyword>
<dbReference type="GO" id="GO:0005886">
    <property type="term" value="C:plasma membrane"/>
    <property type="evidence" value="ECO:0007669"/>
    <property type="project" value="TreeGrafter"/>
</dbReference>
<dbReference type="GO" id="GO:0045202">
    <property type="term" value="C:synapse"/>
    <property type="evidence" value="ECO:0007669"/>
    <property type="project" value="GOC"/>
</dbReference>
<evidence type="ECO:0000256" key="9">
    <source>
        <dbReference type="SAM" id="MobiDB-lite"/>
    </source>
</evidence>
<dbReference type="EC" id="2.3.2.27" evidence="2"/>
<feature type="non-terminal residue" evidence="12">
    <location>
        <position position="1"/>
    </location>
</feature>
<dbReference type="InterPro" id="IPR013087">
    <property type="entry name" value="Znf_C2H2_type"/>
</dbReference>
<dbReference type="GO" id="GO:0099536">
    <property type="term" value="P:synaptic signaling"/>
    <property type="evidence" value="ECO:0007669"/>
    <property type="project" value="TreeGrafter"/>
</dbReference>
<feature type="chain" id="PRO_5001906333" description="RING-type E3 ubiquitin transferase" evidence="10">
    <location>
        <begin position="24"/>
        <end position="476"/>
    </location>
</feature>
<dbReference type="STRING" id="6185.A0A094ZQZ4"/>
<dbReference type="Gene3D" id="3.30.60.90">
    <property type="match status" value="1"/>
</dbReference>
<name>A0A094ZQZ4_SCHHA</name>
<dbReference type="InterPro" id="IPR050774">
    <property type="entry name" value="KCMF1/Dystrophin"/>
</dbReference>
<keyword evidence="5 8" id="KW-0863">Zinc-finger</keyword>
<proteinExistence type="predicted"/>
<keyword evidence="3" id="KW-0808">Transferase</keyword>
<dbReference type="GO" id="GO:0061630">
    <property type="term" value="F:ubiquitin protein ligase activity"/>
    <property type="evidence" value="ECO:0007669"/>
    <property type="project" value="UniProtKB-EC"/>
</dbReference>
<evidence type="ECO:0000256" key="5">
    <source>
        <dbReference type="ARBA" id="ARBA00022771"/>
    </source>
</evidence>
<organism evidence="12">
    <name type="scientific">Schistosoma haematobium</name>
    <name type="common">Blood fluke</name>
    <dbReference type="NCBI Taxonomy" id="6185"/>
    <lineage>
        <taxon>Eukaryota</taxon>
        <taxon>Metazoa</taxon>
        <taxon>Spiralia</taxon>
        <taxon>Lophotrochozoa</taxon>
        <taxon>Platyhelminthes</taxon>
        <taxon>Trematoda</taxon>
        <taxon>Digenea</taxon>
        <taxon>Strigeidida</taxon>
        <taxon>Schistosomatoidea</taxon>
        <taxon>Schistosomatidae</taxon>
        <taxon>Schistosoma</taxon>
    </lineage>
</organism>
<sequence>LLKVVWCLWFSVVFLFILRLMSSKHEGVTCNGCSRRDFRFRRYKCLICRDYDLCGTCFDNQQETEKHLNSHPMQCLITKADHNVFYCGESSTKYSVQSFTCSVCGQLGFTESSLSSHVFTHHPNAIDSEVLCPFCAIQTEGDPNRTTHDIASHFKSVHNLQPPVNGNTIQSSQSANNHPKTSVSEVVSLRTRLRNQSVSYDRLKNVNNINANTITSQHHCSSADRSCHNQHSISSNHNISHSLSSNSRFTSGCIVAMKNYLESYEINKNVCHNDDTNGLLDQPTDLLLHNKNEITRNSPTALHYEHDINALNSQSELNNDVGDMNNRSPVVETPGNTSHCTSTVSVIQNSGPTDSPSFTENVATTGHQAVNPTIDSNSNLESFTSEVFDHKVKSINPNSSNHLKSLSEDLYIKSSNDEKSKEPNRKYVFNSHCMNDSRSALPSAVNQDEWDIDWHIFLNELIWSSLCSNEVLSNDT</sequence>
<dbReference type="InterPro" id="IPR000433">
    <property type="entry name" value="Znf_ZZ"/>
</dbReference>
<protein>
    <recommendedName>
        <fullName evidence="2">RING-type E3 ubiquitin transferase</fullName>
        <ecNumber evidence="2">2.3.2.27</ecNumber>
    </recommendedName>
</protein>
<feature type="domain" description="ZZ-type" evidence="11">
    <location>
        <begin position="25"/>
        <end position="81"/>
    </location>
</feature>
<dbReference type="PROSITE" id="PS50135">
    <property type="entry name" value="ZF_ZZ_2"/>
    <property type="match status" value="1"/>
</dbReference>
<dbReference type="AlphaFoldDB" id="A0A094ZQZ4"/>
<dbReference type="Gene3D" id="3.30.160.60">
    <property type="entry name" value="Classic Zinc Finger"/>
    <property type="match status" value="1"/>
</dbReference>
<evidence type="ECO:0000256" key="3">
    <source>
        <dbReference type="ARBA" id="ARBA00022679"/>
    </source>
</evidence>
<evidence type="ECO:0000256" key="10">
    <source>
        <dbReference type="SAM" id="SignalP"/>
    </source>
</evidence>
<evidence type="ECO:0000256" key="1">
    <source>
        <dbReference type="ARBA" id="ARBA00000900"/>
    </source>
</evidence>
<dbReference type="SMART" id="SM00291">
    <property type="entry name" value="ZnF_ZZ"/>
    <property type="match status" value="1"/>
</dbReference>
<dbReference type="PROSITE" id="PS01357">
    <property type="entry name" value="ZF_ZZ_1"/>
    <property type="match status" value="1"/>
</dbReference>
<keyword evidence="6" id="KW-0833">Ubl conjugation pathway</keyword>
<evidence type="ECO:0000256" key="2">
    <source>
        <dbReference type="ARBA" id="ARBA00012483"/>
    </source>
</evidence>
<comment type="catalytic activity">
    <reaction evidence="1">
        <text>S-ubiquitinyl-[E2 ubiquitin-conjugating enzyme]-L-cysteine + [acceptor protein]-L-lysine = [E2 ubiquitin-conjugating enzyme]-L-cysteine + N(6)-ubiquitinyl-[acceptor protein]-L-lysine.</text>
        <dbReference type="EC" id="2.3.2.27"/>
    </reaction>
</comment>
<evidence type="ECO:0000256" key="6">
    <source>
        <dbReference type="ARBA" id="ARBA00022786"/>
    </source>
</evidence>
<keyword evidence="10" id="KW-0732">Signal</keyword>
<dbReference type="GO" id="GO:0008270">
    <property type="term" value="F:zinc ion binding"/>
    <property type="evidence" value="ECO:0007669"/>
    <property type="project" value="UniProtKB-KW"/>
</dbReference>
<dbReference type="EMBL" id="KL250788">
    <property type="protein sequence ID" value="KGB36572.1"/>
    <property type="molecule type" value="Genomic_DNA"/>
</dbReference>
<feature type="signal peptide" evidence="10">
    <location>
        <begin position="1"/>
        <end position="23"/>
    </location>
</feature>
<reference evidence="12" key="1">
    <citation type="journal article" date="2012" name="Nat. Genet.">
        <title>Whole-genome sequence of Schistosoma haematobium.</title>
        <authorList>
            <person name="Young N.D."/>
            <person name="Jex A.R."/>
            <person name="Li B."/>
            <person name="Liu S."/>
            <person name="Yang L."/>
            <person name="Xiong Z."/>
            <person name="Li Y."/>
            <person name="Cantacessi C."/>
            <person name="Hall R.S."/>
            <person name="Xu X."/>
            <person name="Chen F."/>
            <person name="Wu X."/>
            <person name="Zerlotini A."/>
            <person name="Oliveira G."/>
            <person name="Hofmann A."/>
            <person name="Zhang G."/>
            <person name="Fang X."/>
            <person name="Kang Y."/>
            <person name="Campbell B.E."/>
            <person name="Loukas A."/>
            <person name="Ranganathan S."/>
            <person name="Rollinson D."/>
            <person name="Rinaldi G."/>
            <person name="Brindley P.J."/>
            <person name="Yang H."/>
            <person name="Wang J."/>
            <person name="Wang J."/>
            <person name="Gasser R.B."/>
        </authorList>
    </citation>
    <scope>NUCLEOTIDE SEQUENCE [LARGE SCALE GENOMIC DNA]</scope>
</reference>
<keyword evidence="4" id="KW-0479">Metal-binding</keyword>
<evidence type="ECO:0000256" key="7">
    <source>
        <dbReference type="ARBA" id="ARBA00022833"/>
    </source>
</evidence>
<dbReference type="PANTHER" id="PTHR12268">
    <property type="entry name" value="E3 UBIQUITIN-PROTEIN LIGASE KCMF1"/>
    <property type="match status" value="1"/>
</dbReference>
<evidence type="ECO:0000259" key="11">
    <source>
        <dbReference type="PROSITE" id="PS50135"/>
    </source>
</evidence>
<accession>A0A094ZQZ4</accession>
<evidence type="ECO:0000256" key="4">
    <source>
        <dbReference type="ARBA" id="ARBA00022723"/>
    </source>
</evidence>
<dbReference type="SMART" id="SM00355">
    <property type="entry name" value="ZnF_C2H2"/>
    <property type="match status" value="3"/>
</dbReference>
<evidence type="ECO:0000313" key="12">
    <source>
        <dbReference type="EMBL" id="KGB36572.1"/>
    </source>
</evidence>
<dbReference type="InterPro" id="IPR043145">
    <property type="entry name" value="Znf_ZZ_sf"/>
</dbReference>
<dbReference type="PANTHER" id="PTHR12268:SF13">
    <property type="entry name" value="E3 UBIQUITIN-PROTEIN LIGASE KCMF1"/>
    <property type="match status" value="1"/>
</dbReference>
<gene>
    <name evidence="12" type="ORF">MS3_04881</name>
</gene>
<dbReference type="Pfam" id="PF00569">
    <property type="entry name" value="ZZ"/>
    <property type="match status" value="1"/>
</dbReference>
<dbReference type="SUPFAM" id="SSF57850">
    <property type="entry name" value="RING/U-box"/>
    <property type="match status" value="1"/>
</dbReference>